<proteinExistence type="predicted"/>
<dbReference type="AlphaFoldDB" id="A0A328TLR2"/>
<evidence type="ECO:0000313" key="3">
    <source>
        <dbReference type="Proteomes" id="UP000244334"/>
    </source>
</evidence>
<keyword evidence="1" id="KW-1133">Transmembrane helix</keyword>
<comment type="caution">
    <text evidence="2">The sequence shown here is derived from an EMBL/GenBank/DDBJ whole genome shotgun (WGS) entry which is preliminary data.</text>
</comment>
<dbReference type="Proteomes" id="UP000244334">
    <property type="component" value="Unassembled WGS sequence"/>
</dbReference>
<accession>A0A328TLR2</accession>
<keyword evidence="1" id="KW-0472">Membrane</keyword>
<sequence>MLWMVLPLTGALLLSICGSWLGIRLLRGKALFREYYAE</sequence>
<protein>
    <submittedName>
        <fullName evidence="2">Membrane protein</fullName>
    </submittedName>
</protein>
<dbReference type="EMBL" id="LJAM02000140">
    <property type="protein sequence ID" value="RAP71477.1"/>
    <property type="molecule type" value="Genomic_DNA"/>
</dbReference>
<keyword evidence="1" id="KW-0812">Transmembrane</keyword>
<feature type="transmembrane region" description="Helical" evidence="1">
    <location>
        <begin position="6"/>
        <end position="26"/>
    </location>
</feature>
<keyword evidence="3" id="KW-1185">Reference proteome</keyword>
<reference evidence="2" key="1">
    <citation type="submission" date="2018-04" db="EMBL/GenBank/DDBJ databases">
        <title>Genomes of the Obligate Erwinia dacicola and Facultative Enterobacter sp. OLF Endosymbionts of the Olive Fruit fly, Bactrocera oleae.</title>
        <authorList>
            <person name="Estes A.M."/>
            <person name="Hearn D.J."/>
            <person name="Agarwal S."/>
            <person name="Pierson E.A."/>
            <person name="Dunning-Hotopp J.C."/>
        </authorList>
    </citation>
    <scope>NUCLEOTIDE SEQUENCE [LARGE SCALE GENOMIC DNA]</scope>
    <source>
        <strain evidence="2">Oroville</strain>
    </source>
</reference>
<gene>
    <name evidence="2" type="ORF">ACZ87_01710</name>
</gene>
<organism evidence="2 3">
    <name type="scientific">Candidatus Erwinia dacicola</name>
    <dbReference type="NCBI Taxonomy" id="252393"/>
    <lineage>
        <taxon>Bacteria</taxon>
        <taxon>Pseudomonadati</taxon>
        <taxon>Pseudomonadota</taxon>
        <taxon>Gammaproteobacteria</taxon>
        <taxon>Enterobacterales</taxon>
        <taxon>Erwiniaceae</taxon>
        <taxon>Erwinia</taxon>
    </lineage>
</organism>
<evidence type="ECO:0000313" key="2">
    <source>
        <dbReference type="EMBL" id="RAP71477.1"/>
    </source>
</evidence>
<name>A0A328TLR2_9GAMM</name>
<evidence type="ECO:0000256" key="1">
    <source>
        <dbReference type="SAM" id="Phobius"/>
    </source>
</evidence>